<keyword evidence="2" id="KW-0472">Membrane</keyword>
<protein>
    <recommendedName>
        <fullName evidence="6">Mid2 domain-containing protein</fullName>
    </recommendedName>
</protein>
<dbReference type="Proteomes" id="UP000700596">
    <property type="component" value="Unassembled WGS sequence"/>
</dbReference>
<evidence type="ECO:0000256" key="3">
    <source>
        <dbReference type="SAM" id="SignalP"/>
    </source>
</evidence>
<sequence length="296" mass="30601">MFGFTAYNLPIVSLFALSILHQINPASAQQQKACYDTAGNQNAKLLPCKPNDSASFCCDLGWICLSNGLCGPGPNVKNNGLVEFYRPGCTDQTWKDPACFSGCNSFQGNGLKPCGGGNFCCYNMSGCDCAQTTISLGVANFLMTLPLTIPSSTPSSTPATTSAGAITTSQTSTPPSSGSVTTGTAAATQQQSNNSGTSSPPPSEPKKDNSVALGAGLGVGLGIPLLAALVGVVLLLNRRKSAANTAPLLAHYEMGTEDKVHPHAAAPAYSYAHHAEQPRHELPPQGIPHELPASHK</sequence>
<evidence type="ECO:0000256" key="1">
    <source>
        <dbReference type="SAM" id="MobiDB-lite"/>
    </source>
</evidence>
<evidence type="ECO:0008006" key="6">
    <source>
        <dbReference type="Google" id="ProtNLM"/>
    </source>
</evidence>
<accession>A0A9P9DBY6</accession>
<dbReference type="OrthoDB" id="5215637at2759"/>
<keyword evidence="3" id="KW-0732">Signal</keyword>
<feature type="region of interest" description="Disordered" evidence="1">
    <location>
        <begin position="272"/>
        <end position="296"/>
    </location>
</feature>
<evidence type="ECO:0000256" key="2">
    <source>
        <dbReference type="SAM" id="Phobius"/>
    </source>
</evidence>
<proteinExistence type="predicted"/>
<feature type="region of interest" description="Disordered" evidence="1">
    <location>
        <begin position="152"/>
        <end position="211"/>
    </location>
</feature>
<feature type="chain" id="PRO_5040289703" description="Mid2 domain-containing protein" evidence="3">
    <location>
        <begin position="29"/>
        <end position="296"/>
    </location>
</feature>
<keyword evidence="2" id="KW-1133">Transmembrane helix</keyword>
<keyword evidence="2" id="KW-0812">Transmembrane</keyword>
<dbReference type="EMBL" id="JAGMWT010000015">
    <property type="protein sequence ID" value="KAH7116157.1"/>
    <property type="molecule type" value="Genomic_DNA"/>
</dbReference>
<evidence type="ECO:0000313" key="5">
    <source>
        <dbReference type="Proteomes" id="UP000700596"/>
    </source>
</evidence>
<organism evidence="4 5">
    <name type="scientific">Dendryphion nanum</name>
    <dbReference type="NCBI Taxonomy" id="256645"/>
    <lineage>
        <taxon>Eukaryota</taxon>
        <taxon>Fungi</taxon>
        <taxon>Dikarya</taxon>
        <taxon>Ascomycota</taxon>
        <taxon>Pezizomycotina</taxon>
        <taxon>Dothideomycetes</taxon>
        <taxon>Pleosporomycetidae</taxon>
        <taxon>Pleosporales</taxon>
        <taxon>Torulaceae</taxon>
        <taxon>Dendryphion</taxon>
    </lineage>
</organism>
<name>A0A9P9DBY6_9PLEO</name>
<feature type="transmembrane region" description="Helical" evidence="2">
    <location>
        <begin position="211"/>
        <end position="236"/>
    </location>
</feature>
<feature type="compositionally biased region" description="Basic and acidic residues" evidence="1">
    <location>
        <begin position="273"/>
        <end position="282"/>
    </location>
</feature>
<reference evidence="4" key="1">
    <citation type="journal article" date="2021" name="Nat. Commun.">
        <title>Genetic determinants of endophytism in the Arabidopsis root mycobiome.</title>
        <authorList>
            <person name="Mesny F."/>
            <person name="Miyauchi S."/>
            <person name="Thiergart T."/>
            <person name="Pickel B."/>
            <person name="Atanasova L."/>
            <person name="Karlsson M."/>
            <person name="Huettel B."/>
            <person name="Barry K.W."/>
            <person name="Haridas S."/>
            <person name="Chen C."/>
            <person name="Bauer D."/>
            <person name="Andreopoulos W."/>
            <person name="Pangilinan J."/>
            <person name="LaButti K."/>
            <person name="Riley R."/>
            <person name="Lipzen A."/>
            <person name="Clum A."/>
            <person name="Drula E."/>
            <person name="Henrissat B."/>
            <person name="Kohler A."/>
            <person name="Grigoriev I.V."/>
            <person name="Martin F.M."/>
            <person name="Hacquard S."/>
        </authorList>
    </citation>
    <scope>NUCLEOTIDE SEQUENCE</scope>
    <source>
        <strain evidence="4">MPI-CAGE-CH-0243</strain>
    </source>
</reference>
<dbReference type="AlphaFoldDB" id="A0A9P9DBY6"/>
<comment type="caution">
    <text evidence="4">The sequence shown here is derived from an EMBL/GenBank/DDBJ whole genome shotgun (WGS) entry which is preliminary data.</text>
</comment>
<feature type="signal peptide" evidence="3">
    <location>
        <begin position="1"/>
        <end position="28"/>
    </location>
</feature>
<gene>
    <name evidence="4" type="ORF">B0J11DRAFT_118814</name>
</gene>
<keyword evidence="5" id="KW-1185">Reference proteome</keyword>
<evidence type="ECO:0000313" key="4">
    <source>
        <dbReference type="EMBL" id="KAH7116157.1"/>
    </source>
</evidence>
<feature type="compositionally biased region" description="Low complexity" evidence="1">
    <location>
        <begin position="152"/>
        <end position="198"/>
    </location>
</feature>